<feature type="disulfide bond" evidence="7">
    <location>
        <begin position="321"/>
        <end position="337"/>
    </location>
</feature>
<evidence type="ECO:0000313" key="10">
    <source>
        <dbReference type="EMBL" id="EEN64816.1"/>
    </source>
</evidence>
<comment type="cofactor">
    <cofactor evidence="6">
        <name>Ca(2+)</name>
        <dbReference type="ChEBI" id="CHEBI:29108"/>
    </cofactor>
    <text evidence="6">Binds 1 Ca(2+) ion per subunit.</text>
</comment>
<dbReference type="PANTHER" id="PTHR11716">
    <property type="entry name" value="PHOSPHOLIPASE A2 FAMILY MEMBER"/>
    <property type="match status" value="1"/>
</dbReference>
<feature type="disulfide bond" evidence="7">
    <location>
        <begin position="351"/>
        <end position="388"/>
    </location>
</feature>
<dbReference type="InterPro" id="IPR036444">
    <property type="entry name" value="PLipase_A2_dom_sf"/>
</dbReference>
<evidence type="ECO:0000256" key="1">
    <source>
        <dbReference type="ARBA" id="ARBA00004613"/>
    </source>
</evidence>
<feature type="binding site" evidence="6">
    <location>
        <position position="322"/>
    </location>
    <ligand>
        <name>Ca(2+)</name>
        <dbReference type="ChEBI" id="CHEBI:29108"/>
    </ligand>
</feature>
<dbReference type="GO" id="GO:0005509">
    <property type="term" value="F:calcium ion binding"/>
    <property type="evidence" value="ECO:0007669"/>
    <property type="project" value="InterPro"/>
</dbReference>
<keyword evidence="6" id="KW-0479">Metal-binding</keyword>
<dbReference type="eggNOG" id="KOG4087">
    <property type="taxonomic scope" value="Eukaryota"/>
</dbReference>
<feature type="active site" evidence="5">
    <location>
        <position position="340"/>
    </location>
</feature>
<keyword evidence="3 8" id="KW-0964">Secreted</keyword>
<feature type="disulfide bond" evidence="7">
    <location>
        <begin position="336"/>
        <end position="402"/>
    </location>
</feature>
<feature type="active site" evidence="5">
    <location>
        <position position="396"/>
    </location>
</feature>
<evidence type="ECO:0000256" key="8">
    <source>
        <dbReference type="RuleBase" id="RU361236"/>
    </source>
</evidence>
<dbReference type="InterPro" id="IPR033112">
    <property type="entry name" value="PLA2_Asp_AS"/>
</dbReference>
<dbReference type="InterPro" id="IPR001211">
    <property type="entry name" value="PLA2"/>
</dbReference>
<feature type="domain" description="Phospholipase A2-like central" evidence="9">
    <location>
        <begin position="295"/>
        <end position="417"/>
    </location>
</feature>
<dbReference type="GO" id="GO:0005576">
    <property type="term" value="C:extracellular region"/>
    <property type="evidence" value="ECO:0007669"/>
    <property type="project" value="UniProtKB-SubCell"/>
</dbReference>
<dbReference type="GO" id="GO:0004623">
    <property type="term" value="F:phospholipase A2 activity"/>
    <property type="evidence" value="ECO:0007669"/>
    <property type="project" value="InterPro"/>
</dbReference>
<evidence type="ECO:0000256" key="7">
    <source>
        <dbReference type="PIRSR" id="PIRSR601211-3"/>
    </source>
</evidence>
<dbReference type="FunFam" id="1.20.90.10:FF:000007">
    <property type="entry name" value="Acidic phospholipase A2"/>
    <property type="match status" value="1"/>
</dbReference>
<dbReference type="InterPro" id="IPR033113">
    <property type="entry name" value="PLA2_histidine"/>
</dbReference>
<comment type="subcellular location">
    <subcellularLocation>
        <location evidence="1 8">Secreted</location>
    </subcellularLocation>
</comment>
<comment type="similarity">
    <text evidence="2">Belongs to the phospholipase A2 family. Group I subfamily. D49 sub-subfamily.</text>
</comment>
<evidence type="ECO:0000256" key="5">
    <source>
        <dbReference type="PIRSR" id="PIRSR601211-1"/>
    </source>
</evidence>
<dbReference type="PANTHER" id="PTHR11716:SF106">
    <property type="entry name" value="PHOSPHOLIPASE A2 A2-ACTITOXIN-UCS2A-LIKE"/>
    <property type="match status" value="1"/>
</dbReference>
<dbReference type="SUPFAM" id="SSF48619">
    <property type="entry name" value="Phospholipase A2, PLA2"/>
    <property type="match status" value="3"/>
</dbReference>
<proteinExistence type="inferred from homology"/>
<dbReference type="InParanoid" id="C3Y4E2"/>
<dbReference type="GO" id="GO:0016042">
    <property type="term" value="P:lipid catabolic process"/>
    <property type="evidence" value="ECO:0007669"/>
    <property type="project" value="InterPro"/>
</dbReference>
<protein>
    <recommendedName>
        <fullName evidence="9">Phospholipase A2-like central domain-containing protein</fullName>
    </recommendedName>
</protein>
<evidence type="ECO:0000259" key="9">
    <source>
        <dbReference type="SMART" id="SM00085"/>
    </source>
</evidence>
<keyword evidence="6" id="KW-0106">Calcium</keyword>
<dbReference type="EMBL" id="GG666485">
    <property type="protein sequence ID" value="EEN64816.1"/>
    <property type="molecule type" value="Genomic_DNA"/>
</dbReference>
<dbReference type="PRINTS" id="PR00389">
    <property type="entry name" value="PHPHLIPASEA2"/>
</dbReference>
<dbReference type="PROSITE" id="PS00119">
    <property type="entry name" value="PA2_ASP"/>
    <property type="match status" value="3"/>
</dbReference>
<sequence length="419" mass="48045">MISCATQRSPSDYDGYGCFCGYGGGGTPMDDVDRCCEEHDSCYGLVTEECGSMYPYLFPYSSTCEERRITCHLPWWSWSQCPMMLCECDKMAAYCFAGHDYNPDNYGRCCQMHDSCYDMVMAKCGSIYPYLFPYSSTCEERRITCHRPWWSWSQCPMMLCECDRMAAYCFTWHHYNPDNYGSPKETNSVGSKECVRRYRYHGDLSPRHVLIINPPSVLCNEWYLNPKCQLLRIDNAHLTGAPDYFCDDILCGKFPAMFVLNRTTAVIAVTLSLIATLASMAEGHKKHKDKKMSRNAYHLGRLLYCTTRRNPLDYNGYGCWCGFGGGGEPMDDVDRCCKAHDECYVDVEKSCGSLFVYIGSYGYRCKRREITCTSNSSWFWSQNSTNKCKTALCNCDKVFAECCARYPYNSENYGKCDSK</sequence>
<dbReference type="Gene3D" id="1.20.90.10">
    <property type="entry name" value="Phospholipase A2 domain"/>
    <property type="match status" value="3"/>
</dbReference>
<evidence type="ECO:0000256" key="2">
    <source>
        <dbReference type="ARBA" id="ARBA00007892"/>
    </source>
</evidence>
<accession>C3Y4E2</accession>
<feature type="domain" description="Phospholipase A2-like central" evidence="9">
    <location>
        <begin position="1"/>
        <end position="110"/>
    </location>
</feature>
<evidence type="ECO:0000256" key="3">
    <source>
        <dbReference type="ARBA" id="ARBA00022525"/>
    </source>
</evidence>
<evidence type="ECO:0000256" key="6">
    <source>
        <dbReference type="PIRSR" id="PIRSR601211-2"/>
    </source>
</evidence>
<dbReference type="AlphaFoldDB" id="C3Y4E2"/>
<feature type="binding site" evidence="6">
    <location>
        <position position="324"/>
    </location>
    <ligand>
        <name>Ca(2+)</name>
        <dbReference type="ChEBI" id="CHEBI:29108"/>
    </ligand>
</feature>
<dbReference type="SMART" id="SM00085">
    <property type="entry name" value="PA2c"/>
    <property type="match status" value="2"/>
</dbReference>
<dbReference type="InterPro" id="IPR016090">
    <property type="entry name" value="PLA2-like_dom"/>
</dbReference>
<keyword evidence="4 7" id="KW-1015">Disulfide bond</keyword>
<dbReference type="STRING" id="7739.C3Y4E2"/>
<dbReference type="PROSITE" id="PS00118">
    <property type="entry name" value="PA2_HIS"/>
    <property type="match status" value="3"/>
</dbReference>
<dbReference type="GO" id="GO:0006644">
    <property type="term" value="P:phospholipid metabolic process"/>
    <property type="evidence" value="ECO:0007669"/>
    <property type="project" value="InterPro"/>
</dbReference>
<dbReference type="Pfam" id="PF00068">
    <property type="entry name" value="Phospholip_A2_1"/>
    <property type="match status" value="2"/>
</dbReference>
<reference evidence="10" key="1">
    <citation type="journal article" date="2008" name="Nature">
        <title>The amphioxus genome and the evolution of the chordate karyotype.</title>
        <authorList>
            <consortium name="US DOE Joint Genome Institute (JGI-PGF)"/>
            <person name="Putnam N.H."/>
            <person name="Butts T."/>
            <person name="Ferrier D.E.K."/>
            <person name="Furlong R.F."/>
            <person name="Hellsten U."/>
            <person name="Kawashima T."/>
            <person name="Robinson-Rechavi M."/>
            <person name="Shoguchi E."/>
            <person name="Terry A."/>
            <person name="Yu J.-K."/>
            <person name="Benito-Gutierrez E.L."/>
            <person name="Dubchak I."/>
            <person name="Garcia-Fernandez J."/>
            <person name="Gibson-Brown J.J."/>
            <person name="Grigoriev I.V."/>
            <person name="Horton A.C."/>
            <person name="de Jong P.J."/>
            <person name="Jurka J."/>
            <person name="Kapitonov V.V."/>
            <person name="Kohara Y."/>
            <person name="Kuroki Y."/>
            <person name="Lindquist E."/>
            <person name="Lucas S."/>
            <person name="Osoegawa K."/>
            <person name="Pennacchio L.A."/>
            <person name="Salamov A.A."/>
            <person name="Satou Y."/>
            <person name="Sauka-Spengler T."/>
            <person name="Schmutz J."/>
            <person name="Shin-I T."/>
            <person name="Toyoda A."/>
            <person name="Bronner-Fraser M."/>
            <person name="Fujiyama A."/>
            <person name="Holland L.Z."/>
            <person name="Holland P.W.H."/>
            <person name="Satoh N."/>
            <person name="Rokhsar D.S."/>
        </authorList>
    </citation>
    <scope>NUCLEOTIDE SEQUENCE [LARGE SCALE GENOMIC DNA]</scope>
    <source>
        <strain evidence="10">S238N-H82</strain>
        <tissue evidence="10">Testes</tissue>
    </source>
</reference>
<feature type="binding site" evidence="6">
    <location>
        <position position="341"/>
    </location>
    <ligand>
        <name>Ca(2+)</name>
        <dbReference type="ChEBI" id="CHEBI:29108"/>
    </ligand>
</feature>
<feature type="disulfide bond" evidence="7">
    <location>
        <begin position="343"/>
        <end position="395"/>
    </location>
</feature>
<evidence type="ECO:0000256" key="4">
    <source>
        <dbReference type="ARBA" id="ARBA00023157"/>
    </source>
</evidence>
<dbReference type="GO" id="GO:0050482">
    <property type="term" value="P:arachidonate secretion"/>
    <property type="evidence" value="ECO:0007669"/>
    <property type="project" value="InterPro"/>
</dbReference>
<organism>
    <name type="scientific">Branchiostoma floridae</name>
    <name type="common">Florida lancelet</name>
    <name type="synonym">Amphioxus</name>
    <dbReference type="NCBI Taxonomy" id="7739"/>
    <lineage>
        <taxon>Eukaryota</taxon>
        <taxon>Metazoa</taxon>
        <taxon>Chordata</taxon>
        <taxon>Cephalochordata</taxon>
        <taxon>Leptocardii</taxon>
        <taxon>Amphioxiformes</taxon>
        <taxon>Branchiostomatidae</taxon>
        <taxon>Branchiostoma</taxon>
    </lineage>
</organism>
<feature type="disulfide bond" evidence="7">
    <location>
        <begin position="372"/>
        <end position="393"/>
    </location>
</feature>
<gene>
    <name evidence="10" type="ORF">BRAFLDRAFT_125605</name>
</gene>
<name>C3Y4E2_BRAFL</name>